<accession>A0A8S5R2E6</accession>
<evidence type="ECO:0000313" key="2">
    <source>
        <dbReference type="EMBL" id="DAE25662.1"/>
    </source>
</evidence>
<protein>
    <submittedName>
        <fullName evidence="2">Uncharacterized protein</fullName>
    </submittedName>
</protein>
<feature type="compositionally biased region" description="Polar residues" evidence="1">
    <location>
        <begin position="151"/>
        <end position="162"/>
    </location>
</feature>
<organism evidence="2">
    <name type="scientific">Siphoviridae sp. ctdm01</name>
    <dbReference type="NCBI Taxonomy" id="2825585"/>
    <lineage>
        <taxon>Viruses</taxon>
        <taxon>Duplodnaviria</taxon>
        <taxon>Heunggongvirae</taxon>
        <taxon>Uroviricota</taxon>
        <taxon>Caudoviricetes</taxon>
    </lineage>
</organism>
<feature type="region of interest" description="Disordered" evidence="1">
    <location>
        <begin position="150"/>
        <end position="197"/>
    </location>
</feature>
<dbReference type="EMBL" id="BK057820">
    <property type="protein sequence ID" value="DAE25662.1"/>
    <property type="molecule type" value="Genomic_DNA"/>
</dbReference>
<name>A0A8S5R2E6_9CAUD</name>
<evidence type="ECO:0000256" key="1">
    <source>
        <dbReference type="SAM" id="MobiDB-lite"/>
    </source>
</evidence>
<proteinExistence type="predicted"/>
<sequence length="317" mass="36678">MTLQNKNETVALNAKDKESRGYINDDLSRTDNISNNASNVNNNETKFSRDVDVDEFDDTDYNEIRLGKKEYAAVSSAITIRYANRYSDEIRSINYGDYKYYFIYNENGIRYYDRYNIEKYLKGMDDYEIHRKAKNNNRLSGLLEASERYDSSSLSSNENGRTAGNIDSLDREALQAERQSDRYGYRKDADNDNTSKKRYSRDVDYQEFYDLKRENKHTNEVQSIDALYSVNAKKEVAALDEPEFRPINGTALTTSTISIFNLLDYVNNCFPDILPEERKISVSIFSICLIMQVKTSTAELRLIIILSILSILITKTN</sequence>
<reference evidence="2" key="1">
    <citation type="journal article" date="2021" name="Proc. Natl. Acad. Sci. U.S.A.">
        <title>A Catalog of Tens of Thousands of Viruses from Human Metagenomes Reveals Hidden Associations with Chronic Diseases.</title>
        <authorList>
            <person name="Tisza M.J."/>
            <person name="Buck C.B."/>
        </authorList>
    </citation>
    <scope>NUCLEOTIDE SEQUENCE</scope>
    <source>
        <strain evidence="2">Ctdm01</strain>
    </source>
</reference>
<feature type="compositionally biased region" description="Basic and acidic residues" evidence="1">
    <location>
        <begin position="168"/>
        <end position="197"/>
    </location>
</feature>